<proteinExistence type="predicted"/>
<protein>
    <submittedName>
        <fullName evidence="2">Uncharacterized protein</fullName>
    </submittedName>
</protein>
<evidence type="ECO:0000313" key="2">
    <source>
        <dbReference type="EMBL" id="NNG78083.1"/>
    </source>
</evidence>
<gene>
    <name evidence="2" type="ORF">HLA91_01650</name>
</gene>
<comment type="caution">
    <text evidence="2">The sequence shown here is derived from an EMBL/GenBank/DDBJ whole genome shotgun (WGS) entry which is preliminary data.</text>
</comment>
<reference evidence="2 3" key="1">
    <citation type="submission" date="2020-05" db="EMBL/GenBank/DDBJ databases">
        <title>MicrobeNet Type strains.</title>
        <authorList>
            <person name="Nicholson A.C."/>
        </authorList>
    </citation>
    <scope>NUCLEOTIDE SEQUENCE [LARGE SCALE GENOMIC DNA]</scope>
    <source>
        <strain evidence="2 3">CCUG 46604</strain>
    </source>
</reference>
<sequence>MRRTWITPLSIAAVLLVFIAVFIAPTGATLARWYDELTTDQVSATADEYTFDFADQPDSTDNPDPADPPTWNHPGIRVTNHSQTLARTMHITRTTLANRYSYGSTAPDIYLDPIRNSRIVYTLAPHGETSCHSTGHETVWTVKQTGTSAPADGVYTPLTGDARFTLPPGETRLLCMRVDLGVPSETTEEREVLLRRFAGAGIKAATEVEAVEKLSTDGTESAHITSLYRVAMPQLIPSPEVTSVNGAALGCERGQQRTTSGYMKLAWEWPASTSMASSAHIIARWEVWSRPTGGSWAKITDSAVLRKTDNPLAERFPNGNIPEDQRQVFVERGIIRGPGGNGVPAYRDFAIVGVMNDTQQTTFVISQGWTVSWDGLTGKQNNFCERNIVPPNNLTGDPNMPSEEW</sequence>
<feature type="region of interest" description="Disordered" evidence="1">
    <location>
        <begin position="54"/>
        <end position="74"/>
    </location>
</feature>
<name>A0A849AMT2_9MICO</name>
<dbReference type="RefSeq" id="WP_170273261.1">
    <property type="nucleotide sequence ID" value="NZ_BAAAKH010000002.1"/>
</dbReference>
<dbReference type="AlphaFoldDB" id="A0A849AMT2"/>
<organism evidence="2 3">
    <name type="scientific">Brevibacterium luteolum</name>
    <dbReference type="NCBI Taxonomy" id="199591"/>
    <lineage>
        <taxon>Bacteria</taxon>
        <taxon>Bacillati</taxon>
        <taxon>Actinomycetota</taxon>
        <taxon>Actinomycetes</taxon>
        <taxon>Micrococcales</taxon>
        <taxon>Brevibacteriaceae</taxon>
        <taxon>Brevibacterium</taxon>
    </lineage>
</organism>
<accession>A0A849AMT2</accession>
<dbReference type="EMBL" id="JABEMC010000001">
    <property type="protein sequence ID" value="NNG78083.1"/>
    <property type="molecule type" value="Genomic_DNA"/>
</dbReference>
<evidence type="ECO:0000256" key="1">
    <source>
        <dbReference type="SAM" id="MobiDB-lite"/>
    </source>
</evidence>
<evidence type="ECO:0000313" key="3">
    <source>
        <dbReference type="Proteomes" id="UP000549517"/>
    </source>
</evidence>
<dbReference type="Proteomes" id="UP000549517">
    <property type="component" value="Unassembled WGS sequence"/>
</dbReference>